<feature type="domain" description="HNH nuclease" evidence="1">
    <location>
        <begin position="121"/>
        <end position="170"/>
    </location>
</feature>
<organism evidence="2 3">
    <name type="scientific">Ornithinibacillus caprae</name>
    <dbReference type="NCBI Taxonomy" id="2678566"/>
    <lineage>
        <taxon>Bacteria</taxon>
        <taxon>Bacillati</taxon>
        <taxon>Bacillota</taxon>
        <taxon>Bacilli</taxon>
        <taxon>Bacillales</taxon>
        <taxon>Bacillaceae</taxon>
        <taxon>Ornithinibacillus</taxon>
    </lineage>
</organism>
<dbReference type="GO" id="GO:0004519">
    <property type="term" value="F:endonuclease activity"/>
    <property type="evidence" value="ECO:0007669"/>
    <property type="project" value="UniProtKB-KW"/>
</dbReference>
<dbReference type="InterPro" id="IPR002711">
    <property type="entry name" value="HNH"/>
</dbReference>
<dbReference type="GO" id="GO:0008270">
    <property type="term" value="F:zinc ion binding"/>
    <property type="evidence" value="ECO:0007669"/>
    <property type="project" value="InterPro"/>
</dbReference>
<dbReference type="PANTHER" id="PTHR33877">
    <property type="entry name" value="SLL1193 PROTEIN"/>
    <property type="match status" value="1"/>
</dbReference>
<evidence type="ECO:0000313" key="2">
    <source>
        <dbReference type="EMBL" id="MUK88192.1"/>
    </source>
</evidence>
<dbReference type="InterPro" id="IPR052892">
    <property type="entry name" value="NA-targeting_endonuclease"/>
</dbReference>
<proteinExistence type="predicted"/>
<gene>
    <name evidence="2" type="ORF">GMD78_07270</name>
</gene>
<dbReference type="PANTHER" id="PTHR33877:SF2">
    <property type="entry name" value="OS07G0170200 PROTEIN"/>
    <property type="match status" value="1"/>
</dbReference>
<dbReference type="GO" id="GO:0003676">
    <property type="term" value="F:nucleic acid binding"/>
    <property type="evidence" value="ECO:0007669"/>
    <property type="project" value="InterPro"/>
</dbReference>
<dbReference type="RefSeq" id="WP_155668176.1">
    <property type="nucleotide sequence ID" value="NZ_WOCA01000004.1"/>
</dbReference>
<sequence>MGVSIGDTCMLYKKCKICKETKYLKEFQSTGGRRSNPSKRKSFCRDCKDRRHERLLSPRQDYKFDTSLLDPLKEIVIRGRSISGYRYENIISYDRAKKLVEEGAAGIVHSTLIHNFFNWKSLRKFVLERDSYTCHYCGFYGDTIDHKVPKSKEGASTPSNCVCACIECNRNKDDIWYEEFINKVELIEQG</sequence>
<comment type="caution">
    <text evidence="2">The sequence shown here is derived from an EMBL/GenBank/DDBJ whole genome shotgun (WGS) entry which is preliminary data.</text>
</comment>
<keyword evidence="2" id="KW-0540">Nuclease</keyword>
<dbReference type="CDD" id="cd00085">
    <property type="entry name" value="HNHc"/>
    <property type="match status" value="1"/>
</dbReference>
<name>A0A6N8FES5_9BACI</name>
<dbReference type="SMART" id="SM00507">
    <property type="entry name" value="HNHc"/>
    <property type="match status" value="1"/>
</dbReference>
<dbReference type="InterPro" id="IPR003615">
    <property type="entry name" value="HNH_nuc"/>
</dbReference>
<reference evidence="2 3" key="1">
    <citation type="submission" date="2019-11" db="EMBL/GenBank/DDBJ databases">
        <authorList>
            <person name="Li X."/>
        </authorList>
    </citation>
    <scope>NUCLEOTIDE SEQUENCE [LARGE SCALE GENOMIC DNA]</scope>
    <source>
        <strain evidence="2 3">L9</strain>
    </source>
</reference>
<dbReference type="Gene3D" id="1.10.30.50">
    <property type="match status" value="1"/>
</dbReference>
<dbReference type="AlphaFoldDB" id="A0A6N8FES5"/>
<dbReference type="Proteomes" id="UP000469125">
    <property type="component" value="Unassembled WGS sequence"/>
</dbReference>
<keyword evidence="2" id="KW-0255">Endonuclease</keyword>
<dbReference type="EMBL" id="WOCA01000004">
    <property type="protein sequence ID" value="MUK88192.1"/>
    <property type="molecule type" value="Genomic_DNA"/>
</dbReference>
<keyword evidence="2" id="KW-0378">Hydrolase</keyword>
<evidence type="ECO:0000313" key="3">
    <source>
        <dbReference type="Proteomes" id="UP000469125"/>
    </source>
</evidence>
<evidence type="ECO:0000259" key="1">
    <source>
        <dbReference type="SMART" id="SM00507"/>
    </source>
</evidence>
<dbReference type="Pfam" id="PF01844">
    <property type="entry name" value="HNH"/>
    <property type="match status" value="1"/>
</dbReference>
<accession>A0A6N8FES5</accession>
<keyword evidence="3" id="KW-1185">Reference proteome</keyword>
<protein>
    <submittedName>
        <fullName evidence="2">HNH endonuclease</fullName>
    </submittedName>
</protein>